<name>A0A511BNZ1_9PROT</name>
<organism evidence="1 2">
    <name type="scientific">Swaminathania salitolerans</name>
    <dbReference type="NCBI Taxonomy" id="182838"/>
    <lineage>
        <taxon>Bacteria</taxon>
        <taxon>Pseudomonadati</taxon>
        <taxon>Pseudomonadota</taxon>
        <taxon>Alphaproteobacteria</taxon>
        <taxon>Acetobacterales</taxon>
        <taxon>Acetobacteraceae</taxon>
        <taxon>Swaminathania</taxon>
    </lineage>
</organism>
<accession>A0A511BNZ1</accession>
<evidence type="ECO:0000313" key="1">
    <source>
        <dbReference type="EMBL" id="GEL01374.1"/>
    </source>
</evidence>
<protein>
    <submittedName>
        <fullName evidence="1">Uncharacterized protein</fullName>
    </submittedName>
</protein>
<gene>
    <name evidence="1" type="ORF">SSA02_05370</name>
</gene>
<dbReference type="EMBL" id="BJVC01000001">
    <property type="protein sequence ID" value="GEL01374.1"/>
    <property type="molecule type" value="Genomic_DNA"/>
</dbReference>
<proteinExistence type="predicted"/>
<evidence type="ECO:0000313" key="2">
    <source>
        <dbReference type="Proteomes" id="UP000321405"/>
    </source>
</evidence>
<keyword evidence="2" id="KW-1185">Reference proteome</keyword>
<dbReference type="Proteomes" id="UP000321405">
    <property type="component" value="Unassembled WGS sequence"/>
</dbReference>
<dbReference type="AlphaFoldDB" id="A0A511BNZ1"/>
<comment type="caution">
    <text evidence="1">The sequence shown here is derived from an EMBL/GenBank/DDBJ whole genome shotgun (WGS) entry which is preliminary data.</text>
</comment>
<reference evidence="1 2" key="1">
    <citation type="submission" date="2019-07" db="EMBL/GenBank/DDBJ databases">
        <title>Whole genome shotgun sequence of Swaminathania salitolerans NBRC 104436.</title>
        <authorList>
            <person name="Hosoyama A."/>
            <person name="Uohara A."/>
            <person name="Ohji S."/>
            <person name="Ichikawa N."/>
        </authorList>
    </citation>
    <scope>NUCLEOTIDE SEQUENCE [LARGE SCALE GENOMIC DNA]</scope>
    <source>
        <strain evidence="1 2">NBRC 104436</strain>
    </source>
</reference>
<sequence>MLECASALTAILRRETRARHVRHEAEAAMIAAERAVLESNDEDSAVEGFVSWLPEARDTIERARAAEREVGIDVAVAYQAFVMARNASEHCPVPDGDLRP</sequence>